<dbReference type="InterPro" id="IPR011055">
    <property type="entry name" value="Dup_hybrid_motif"/>
</dbReference>
<keyword evidence="3" id="KW-0645">Protease</keyword>
<dbReference type="Pfam" id="PF01551">
    <property type="entry name" value="Peptidase_M23"/>
    <property type="match status" value="1"/>
</dbReference>
<feature type="transmembrane region" description="Helical" evidence="9">
    <location>
        <begin position="21"/>
        <end position="39"/>
    </location>
</feature>
<dbReference type="Gene3D" id="3.10.450.350">
    <property type="match status" value="1"/>
</dbReference>
<evidence type="ECO:0000313" key="13">
    <source>
        <dbReference type="Proteomes" id="UP000189733"/>
    </source>
</evidence>
<name>A0A1T4VXC2_9BACT</name>
<keyword evidence="6" id="KW-0862">Zinc</keyword>
<feature type="region of interest" description="Disordered" evidence="8">
    <location>
        <begin position="52"/>
        <end position="73"/>
    </location>
</feature>
<dbReference type="InterPro" id="IPR050570">
    <property type="entry name" value="Cell_wall_metabolism_enzyme"/>
</dbReference>
<dbReference type="RefSeq" id="WP_078684478.1">
    <property type="nucleotide sequence ID" value="NZ_FUYA01000003.1"/>
</dbReference>
<dbReference type="GO" id="GO:0046872">
    <property type="term" value="F:metal ion binding"/>
    <property type="evidence" value="ECO:0007669"/>
    <property type="project" value="UniProtKB-KW"/>
</dbReference>
<evidence type="ECO:0000256" key="3">
    <source>
        <dbReference type="ARBA" id="ARBA00022670"/>
    </source>
</evidence>
<dbReference type="InterPro" id="IPR016047">
    <property type="entry name" value="M23ase_b-sheet_dom"/>
</dbReference>
<feature type="compositionally biased region" description="Low complexity" evidence="8">
    <location>
        <begin position="57"/>
        <end position="73"/>
    </location>
</feature>
<evidence type="ECO:0000259" key="11">
    <source>
        <dbReference type="Pfam" id="PF19425"/>
    </source>
</evidence>
<evidence type="ECO:0000256" key="6">
    <source>
        <dbReference type="ARBA" id="ARBA00022833"/>
    </source>
</evidence>
<keyword evidence="4" id="KW-0479">Metal-binding</keyword>
<gene>
    <name evidence="12" type="ORF">SAMN02745702_01179</name>
</gene>
<keyword evidence="5 12" id="KW-0378">Hydrolase</keyword>
<evidence type="ECO:0000256" key="7">
    <source>
        <dbReference type="ARBA" id="ARBA00023049"/>
    </source>
</evidence>
<dbReference type="SUPFAM" id="SSF51261">
    <property type="entry name" value="Duplicated hybrid motif"/>
    <property type="match status" value="1"/>
</dbReference>
<keyword evidence="13" id="KW-1185">Reference proteome</keyword>
<dbReference type="OrthoDB" id="9815245at2"/>
<dbReference type="GO" id="GO:0030313">
    <property type="term" value="C:cell envelope"/>
    <property type="evidence" value="ECO:0007669"/>
    <property type="project" value="UniProtKB-SubCell"/>
</dbReference>
<keyword evidence="9" id="KW-1133">Transmembrane helix</keyword>
<keyword evidence="7" id="KW-0482">Metalloprotease</keyword>
<comment type="cofactor">
    <cofactor evidence="1">
        <name>Zn(2+)</name>
        <dbReference type="ChEBI" id="CHEBI:29105"/>
    </cofactor>
</comment>
<evidence type="ECO:0000313" key="12">
    <source>
        <dbReference type="EMBL" id="SKA69643.1"/>
    </source>
</evidence>
<dbReference type="STRING" id="1121442.SAMN02745702_01179"/>
<accession>A0A1T4VXC2</accession>
<dbReference type="PANTHER" id="PTHR21666">
    <property type="entry name" value="PEPTIDASE-RELATED"/>
    <property type="match status" value="1"/>
</dbReference>
<proteinExistence type="predicted"/>
<reference evidence="12 13" key="1">
    <citation type="submission" date="2017-02" db="EMBL/GenBank/DDBJ databases">
        <authorList>
            <person name="Peterson S.W."/>
        </authorList>
    </citation>
    <scope>NUCLEOTIDE SEQUENCE [LARGE SCALE GENOMIC DNA]</scope>
    <source>
        <strain evidence="12 13">DSM 18034</strain>
    </source>
</reference>
<dbReference type="AlphaFoldDB" id="A0A1T4VXC2"/>
<feature type="domain" description="M23ase beta-sheet core" evidence="10">
    <location>
        <begin position="301"/>
        <end position="397"/>
    </location>
</feature>
<evidence type="ECO:0000256" key="1">
    <source>
        <dbReference type="ARBA" id="ARBA00001947"/>
    </source>
</evidence>
<dbReference type="InterPro" id="IPR045834">
    <property type="entry name" value="Csd3_N2"/>
</dbReference>
<dbReference type="Gene3D" id="2.70.70.10">
    <property type="entry name" value="Glucose Permease (Domain IIA)"/>
    <property type="match status" value="1"/>
</dbReference>
<evidence type="ECO:0000256" key="9">
    <source>
        <dbReference type="SAM" id="Phobius"/>
    </source>
</evidence>
<evidence type="ECO:0000256" key="5">
    <source>
        <dbReference type="ARBA" id="ARBA00022801"/>
    </source>
</evidence>
<organism evidence="12 13">
    <name type="scientific">Desulfobaculum bizertense DSM 18034</name>
    <dbReference type="NCBI Taxonomy" id="1121442"/>
    <lineage>
        <taxon>Bacteria</taxon>
        <taxon>Pseudomonadati</taxon>
        <taxon>Thermodesulfobacteriota</taxon>
        <taxon>Desulfovibrionia</taxon>
        <taxon>Desulfovibrionales</taxon>
        <taxon>Desulfovibrionaceae</taxon>
        <taxon>Desulfobaculum</taxon>
    </lineage>
</organism>
<dbReference type="PANTHER" id="PTHR21666:SF288">
    <property type="entry name" value="CELL DIVISION PROTEIN YTFB"/>
    <property type="match status" value="1"/>
</dbReference>
<evidence type="ECO:0000256" key="4">
    <source>
        <dbReference type="ARBA" id="ARBA00022723"/>
    </source>
</evidence>
<comment type="subcellular location">
    <subcellularLocation>
        <location evidence="2">Cell envelope</location>
    </subcellularLocation>
</comment>
<dbReference type="CDD" id="cd12797">
    <property type="entry name" value="M23_peptidase"/>
    <property type="match status" value="1"/>
</dbReference>
<evidence type="ECO:0000256" key="8">
    <source>
        <dbReference type="SAM" id="MobiDB-lite"/>
    </source>
</evidence>
<dbReference type="EMBL" id="FUYA01000003">
    <property type="protein sequence ID" value="SKA69643.1"/>
    <property type="molecule type" value="Genomic_DNA"/>
</dbReference>
<keyword evidence="9" id="KW-0472">Membrane</keyword>
<dbReference type="Proteomes" id="UP000189733">
    <property type="component" value="Unassembled WGS sequence"/>
</dbReference>
<dbReference type="Pfam" id="PF19425">
    <property type="entry name" value="Csd3_N2"/>
    <property type="match status" value="1"/>
</dbReference>
<protein>
    <submittedName>
        <fullName evidence="12">Murein DD-endopeptidase MepM and murein hydrolase activator NlpD, contain LysM domain</fullName>
    </submittedName>
</protein>
<dbReference type="GO" id="GO:0006508">
    <property type="term" value="P:proteolysis"/>
    <property type="evidence" value="ECO:0007669"/>
    <property type="project" value="UniProtKB-KW"/>
</dbReference>
<feature type="domain" description="Csd3-like second N-terminal" evidence="11">
    <location>
        <begin position="167"/>
        <end position="288"/>
    </location>
</feature>
<keyword evidence="9" id="KW-0812">Transmembrane</keyword>
<evidence type="ECO:0000259" key="10">
    <source>
        <dbReference type="Pfam" id="PF01551"/>
    </source>
</evidence>
<dbReference type="GO" id="GO:0004222">
    <property type="term" value="F:metalloendopeptidase activity"/>
    <property type="evidence" value="ECO:0007669"/>
    <property type="project" value="TreeGrafter"/>
</dbReference>
<evidence type="ECO:0000256" key="2">
    <source>
        <dbReference type="ARBA" id="ARBA00004196"/>
    </source>
</evidence>
<sequence length="446" mass="49220">MENRPNTSRKARFRIVGGRRILVAAVLVGALCTIATVLVTKGQQAVPEQLSVSEAQTETAPEVQTPVVPETPEPVLATSAGRIERGQSVSTLLSSLLSPLEIHTLAQTSKDVFSLNGMRAGRPYCIVTADGDFQCFEYEIDNDEKLVITKGDDGFDAKREAIPYDIRTAVVNGEVESSLYNAVTASGEKAALAVRLANIFAWDVDFIRDIRKGDSFKVLVEKRYREGNFVGYGRITAAEFVNQGDHFRGFLFADKNGRETFYDAKGHSLRKAFLKAPLDFVRISSNFSRSRMHPILKIRRPHLGIDYAAPIGTPIRAVGDGVIIKRAWGKGAGRYVKIRHNSTYMTTYMHMSRFRKGVNVGTRVKQGQVIGYVGSTGYSTGPHLDFRMQKNGTYINPRRLKSPSAAPVAKDRMQAFREAIAPLVAQLDGVEPMQAAVHNEEQAILN</sequence>